<evidence type="ECO:0000313" key="1">
    <source>
        <dbReference type="EMBL" id="GGF90942.1"/>
    </source>
</evidence>
<reference evidence="1" key="2">
    <citation type="submission" date="2020-09" db="EMBL/GenBank/DDBJ databases">
        <authorList>
            <person name="Sun Q."/>
            <person name="Zhou Y."/>
        </authorList>
    </citation>
    <scope>NUCLEOTIDE SEQUENCE</scope>
    <source>
        <strain evidence="1">CGMCC 1.15758</strain>
    </source>
</reference>
<dbReference type="EMBL" id="BMJS01000003">
    <property type="protein sequence ID" value="GGF90942.1"/>
    <property type="molecule type" value="Genomic_DNA"/>
</dbReference>
<reference evidence="1" key="1">
    <citation type="journal article" date="2014" name="Int. J. Syst. Evol. Microbiol.">
        <title>Complete genome sequence of Corynebacterium casei LMG S-19264T (=DSM 44701T), isolated from a smear-ripened cheese.</title>
        <authorList>
            <consortium name="US DOE Joint Genome Institute (JGI-PGF)"/>
            <person name="Walter F."/>
            <person name="Albersmeier A."/>
            <person name="Kalinowski J."/>
            <person name="Ruckert C."/>
        </authorList>
    </citation>
    <scope>NUCLEOTIDE SEQUENCE</scope>
    <source>
        <strain evidence="1">CGMCC 1.15758</strain>
    </source>
</reference>
<accession>A0A8J2Z2K8</accession>
<dbReference type="AlphaFoldDB" id="A0A8J2Z2K8"/>
<name>A0A8J2Z2K8_9GAMM</name>
<organism evidence="1 2">
    <name type="scientific">Cysteiniphilum litorale</name>
    <dbReference type="NCBI Taxonomy" id="2056700"/>
    <lineage>
        <taxon>Bacteria</taxon>
        <taxon>Pseudomonadati</taxon>
        <taxon>Pseudomonadota</taxon>
        <taxon>Gammaproteobacteria</taxon>
        <taxon>Thiotrichales</taxon>
        <taxon>Fastidiosibacteraceae</taxon>
        <taxon>Cysteiniphilum</taxon>
    </lineage>
</organism>
<keyword evidence="2" id="KW-1185">Reference proteome</keyword>
<gene>
    <name evidence="1" type="ORF">GCM10010995_05280</name>
</gene>
<proteinExistence type="predicted"/>
<evidence type="ECO:0000313" key="2">
    <source>
        <dbReference type="Proteomes" id="UP000636949"/>
    </source>
</evidence>
<dbReference type="RefSeq" id="WP_117001619.1">
    <property type="nucleotide sequence ID" value="NZ_QLIQ01000003.1"/>
</dbReference>
<comment type="caution">
    <text evidence="1">The sequence shown here is derived from an EMBL/GenBank/DDBJ whole genome shotgun (WGS) entry which is preliminary data.</text>
</comment>
<dbReference type="Proteomes" id="UP000636949">
    <property type="component" value="Unassembled WGS sequence"/>
</dbReference>
<sequence length="320" mass="37305">MRFINPYALIYDLKNHKHMVNEVCINNDYQNICCLSDTCHVNQELKKIPGLDQSIAVELEQLLDKYYSYRITQCSWERFINPQEDAKEYFKLVNERYEKYVIPLQKRFVDPQDDAKEDCKLVNELYINHMMSSHLPQKMFNIRREYRTVDNQEIQKDLMAGNDLILARGVLCSCVSYYNNDTNETCGGLGTRGMQPILTFLSDIANKLNPLNNYSCAIISGSRLDNRKSSEKYNNAVNCCLQAVSSFNLSNNVFRAYAVNQEYAFSECTVLKLGQNVYKPFFVVILNPQYLALQDPYKYARERRISDQKRSKSSFTAFKK</sequence>
<protein>
    <submittedName>
        <fullName evidence="1">Uncharacterized protein</fullName>
    </submittedName>
</protein>